<accession>A0A0A9YVM0</accession>
<proteinExistence type="predicted"/>
<organism evidence="1">
    <name type="scientific">Lygus hesperus</name>
    <name type="common">Western plant bug</name>
    <dbReference type="NCBI Taxonomy" id="30085"/>
    <lineage>
        <taxon>Eukaryota</taxon>
        <taxon>Metazoa</taxon>
        <taxon>Ecdysozoa</taxon>
        <taxon>Arthropoda</taxon>
        <taxon>Hexapoda</taxon>
        <taxon>Insecta</taxon>
        <taxon>Pterygota</taxon>
        <taxon>Neoptera</taxon>
        <taxon>Paraneoptera</taxon>
        <taxon>Hemiptera</taxon>
        <taxon>Heteroptera</taxon>
        <taxon>Panheteroptera</taxon>
        <taxon>Cimicomorpha</taxon>
        <taxon>Miridae</taxon>
        <taxon>Mirini</taxon>
        <taxon>Lygus</taxon>
    </lineage>
</organism>
<dbReference type="AlphaFoldDB" id="A0A0A9YVM0"/>
<reference evidence="2" key="3">
    <citation type="submission" date="2014-09" db="EMBL/GenBank/DDBJ databases">
        <authorList>
            <person name="Magalhaes I.L.F."/>
            <person name="Oliveira U."/>
            <person name="Santos F.R."/>
            <person name="Vidigal T.H.D.A."/>
            <person name="Brescovit A.D."/>
            <person name="Santos A.J."/>
        </authorList>
    </citation>
    <scope>NUCLEOTIDE SEQUENCE</scope>
</reference>
<feature type="non-terminal residue" evidence="1">
    <location>
        <position position="126"/>
    </location>
</feature>
<reference evidence="1" key="1">
    <citation type="journal article" date="2014" name="PLoS ONE">
        <title>Transcriptome-Based Identification of ABC Transporters in the Western Tarnished Plant Bug Lygus hesperus.</title>
        <authorList>
            <person name="Hull J.J."/>
            <person name="Chaney K."/>
            <person name="Geib S.M."/>
            <person name="Fabrick J.A."/>
            <person name="Brent C.S."/>
            <person name="Walsh D."/>
            <person name="Lavine L.C."/>
        </authorList>
    </citation>
    <scope>NUCLEOTIDE SEQUENCE</scope>
</reference>
<sequence>MAEGGKEEQEKSEYKDHYKMILEDLIGKRNSAGFLENEEAIEGTASNGLMELGDQIAAGSSHHQEYPILGSNTSDDVSLRAVGRQHLSSALQQTLMDSTDDADGLAVFHRKIRTPEPGNGACPAVS</sequence>
<dbReference type="EMBL" id="GBHO01007938">
    <property type="protein sequence ID" value="JAG35666.1"/>
    <property type="molecule type" value="Transcribed_RNA"/>
</dbReference>
<gene>
    <name evidence="1" type="primary">Papolg</name>
    <name evidence="1" type="ORF">CM83_100438</name>
</gene>
<reference evidence="1" key="2">
    <citation type="submission" date="2014-07" db="EMBL/GenBank/DDBJ databases">
        <authorList>
            <person name="Hull J."/>
        </authorList>
    </citation>
    <scope>NUCLEOTIDE SEQUENCE</scope>
</reference>
<evidence type="ECO:0000313" key="1">
    <source>
        <dbReference type="EMBL" id="JAG35666.1"/>
    </source>
</evidence>
<protein>
    <submittedName>
        <fullName evidence="1">Poly(A) polymerase gamma</fullName>
    </submittedName>
</protein>
<dbReference type="EMBL" id="GBRD01005088">
    <property type="protein sequence ID" value="JAG60733.1"/>
    <property type="molecule type" value="Transcribed_RNA"/>
</dbReference>
<evidence type="ECO:0000313" key="2">
    <source>
        <dbReference type="EMBL" id="JAG60733.1"/>
    </source>
</evidence>
<name>A0A0A9YVM0_LYGHE</name>